<organism evidence="2 3">
    <name type="scientific">Hypholoma sublateritium (strain FD-334 SS-4)</name>
    <dbReference type="NCBI Taxonomy" id="945553"/>
    <lineage>
        <taxon>Eukaryota</taxon>
        <taxon>Fungi</taxon>
        <taxon>Dikarya</taxon>
        <taxon>Basidiomycota</taxon>
        <taxon>Agaricomycotina</taxon>
        <taxon>Agaricomycetes</taxon>
        <taxon>Agaricomycetidae</taxon>
        <taxon>Agaricales</taxon>
        <taxon>Agaricineae</taxon>
        <taxon>Strophariaceae</taxon>
        <taxon>Hypholoma</taxon>
    </lineage>
</organism>
<evidence type="ECO:0000256" key="1">
    <source>
        <dbReference type="SAM" id="Phobius"/>
    </source>
</evidence>
<dbReference type="AlphaFoldDB" id="A0A0D2LEJ1"/>
<proteinExistence type="predicted"/>
<dbReference type="OrthoDB" id="2674421at2759"/>
<reference evidence="3" key="1">
    <citation type="submission" date="2014-04" db="EMBL/GenBank/DDBJ databases">
        <title>Evolutionary Origins and Diversification of the Mycorrhizal Mutualists.</title>
        <authorList>
            <consortium name="DOE Joint Genome Institute"/>
            <consortium name="Mycorrhizal Genomics Consortium"/>
            <person name="Kohler A."/>
            <person name="Kuo A."/>
            <person name="Nagy L.G."/>
            <person name="Floudas D."/>
            <person name="Copeland A."/>
            <person name="Barry K.W."/>
            <person name="Cichocki N."/>
            <person name="Veneault-Fourrey C."/>
            <person name="LaButti K."/>
            <person name="Lindquist E.A."/>
            <person name="Lipzen A."/>
            <person name="Lundell T."/>
            <person name="Morin E."/>
            <person name="Murat C."/>
            <person name="Riley R."/>
            <person name="Ohm R."/>
            <person name="Sun H."/>
            <person name="Tunlid A."/>
            <person name="Henrissat B."/>
            <person name="Grigoriev I.V."/>
            <person name="Hibbett D.S."/>
            <person name="Martin F."/>
        </authorList>
    </citation>
    <scope>NUCLEOTIDE SEQUENCE [LARGE SCALE GENOMIC DNA]</scope>
    <source>
        <strain evidence="3">FD-334 SS-4</strain>
    </source>
</reference>
<protein>
    <submittedName>
        <fullName evidence="2">Uncharacterized protein</fullName>
    </submittedName>
</protein>
<gene>
    <name evidence="2" type="ORF">HYPSUDRAFT_64165</name>
</gene>
<name>A0A0D2LEJ1_HYPSF</name>
<evidence type="ECO:0000313" key="2">
    <source>
        <dbReference type="EMBL" id="KJA25937.1"/>
    </source>
</evidence>
<keyword evidence="3" id="KW-1185">Reference proteome</keyword>
<feature type="transmembrane region" description="Helical" evidence="1">
    <location>
        <begin position="104"/>
        <end position="125"/>
    </location>
</feature>
<keyword evidence="1" id="KW-1133">Transmembrane helix</keyword>
<feature type="transmembrane region" description="Helical" evidence="1">
    <location>
        <begin position="78"/>
        <end position="98"/>
    </location>
</feature>
<evidence type="ECO:0000313" key="3">
    <source>
        <dbReference type="Proteomes" id="UP000054270"/>
    </source>
</evidence>
<sequence>MNQTTPTLSRVPAAQHWPVHLPVTPILEDTEIQCTKFMAAVITFKTTDIFVQKLECLVDDRIVNEQDWSAFITFCFRLWKCCIFLAIVLIMNTLHFVLPVFTTLALVVLSLAMGSIISALLLIHVHQSFINPSPAHVYDYTASMISPSFGFQLTGLVFSFPLSVLVYAWLIFALQWARFLYV</sequence>
<dbReference type="EMBL" id="KN817529">
    <property type="protein sequence ID" value="KJA25937.1"/>
    <property type="molecule type" value="Genomic_DNA"/>
</dbReference>
<keyword evidence="1" id="KW-0472">Membrane</keyword>
<keyword evidence="1" id="KW-0812">Transmembrane</keyword>
<accession>A0A0D2LEJ1</accession>
<dbReference type="Proteomes" id="UP000054270">
    <property type="component" value="Unassembled WGS sequence"/>
</dbReference>